<feature type="transmembrane region" description="Helical" evidence="7">
    <location>
        <begin position="106"/>
        <end position="127"/>
    </location>
</feature>
<feature type="transmembrane region" description="Helical" evidence="7">
    <location>
        <begin position="199"/>
        <end position="219"/>
    </location>
</feature>
<evidence type="ECO:0000256" key="1">
    <source>
        <dbReference type="ARBA" id="ARBA00004651"/>
    </source>
</evidence>
<dbReference type="Pfam" id="PF13440">
    <property type="entry name" value="Polysacc_synt_3"/>
    <property type="match status" value="1"/>
</dbReference>
<comment type="caution">
    <text evidence="8">The sequence shown here is derived from an EMBL/GenBank/DDBJ whole genome shotgun (WGS) entry which is preliminary data.</text>
</comment>
<gene>
    <name evidence="8" type="ORF">HNP73_002063</name>
</gene>
<dbReference type="GO" id="GO:0005886">
    <property type="term" value="C:plasma membrane"/>
    <property type="evidence" value="ECO:0007669"/>
    <property type="project" value="UniProtKB-SubCell"/>
</dbReference>
<comment type="subcellular location">
    <subcellularLocation>
        <location evidence="1">Cell membrane</location>
        <topology evidence="1">Multi-pass membrane protein</topology>
    </subcellularLocation>
</comment>
<keyword evidence="6 7" id="KW-0472">Membrane</keyword>
<dbReference type="Proteomes" id="UP000549457">
    <property type="component" value="Unassembled WGS sequence"/>
</dbReference>
<feature type="transmembrane region" description="Helical" evidence="7">
    <location>
        <begin position="349"/>
        <end position="368"/>
    </location>
</feature>
<comment type="similarity">
    <text evidence="2">Belongs to the polysaccharide synthase family.</text>
</comment>
<evidence type="ECO:0000256" key="4">
    <source>
        <dbReference type="ARBA" id="ARBA00022692"/>
    </source>
</evidence>
<organism evidence="8 9">
    <name type="scientific">Amaricoccus macauensis</name>
    <dbReference type="NCBI Taxonomy" id="57001"/>
    <lineage>
        <taxon>Bacteria</taxon>
        <taxon>Pseudomonadati</taxon>
        <taxon>Pseudomonadota</taxon>
        <taxon>Alphaproteobacteria</taxon>
        <taxon>Rhodobacterales</taxon>
        <taxon>Paracoccaceae</taxon>
        <taxon>Amaricoccus</taxon>
    </lineage>
</organism>
<dbReference type="PANTHER" id="PTHR30250:SF10">
    <property type="entry name" value="LIPOPOLYSACCHARIDE BIOSYNTHESIS PROTEIN WZXC"/>
    <property type="match status" value="1"/>
</dbReference>
<dbReference type="CDD" id="cd13127">
    <property type="entry name" value="MATE_tuaB_like"/>
    <property type="match status" value="1"/>
</dbReference>
<dbReference type="PANTHER" id="PTHR30250">
    <property type="entry name" value="PST FAMILY PREDICTED COLANIC ACID TRANSPORTER"/>
    <property type="match status" value="1"/>
</dbReference>
<feature type="transmembrane region" description="Helical" evidence="7">
    <location>
        <begin position="139"/>
        <end position="161"/>
    </location>
</feature>
<dbReference type="RefSeq" id="WP_184148544.1">
    <property type="nucleotide sequence ID" value="NZ_JACHFM010000002.1"/>
</dbReference>
<feature type="transmembrane region" description="Helical" evidence="7">
    <location>
        <begin position="167"/>
        <end position="187"/>
    </location>
</feature>
<keyword evidence="4 7" id="KW-0812">Transmembrane</keyword>
<dbReference type="InterPro" id="IPR050833">
    <property type="entry name" value="Poly_Biosynth_Transport"/>
</dbReference>
<evidence type="ECO:0000256" key="5">
    <source>
        <dbReference type="ARBA" id="ARBA00022989"/>
    </source>
</evidence>
<accession>A0A840SJN4</accession>
<dbReference type="AlphaFoldDB" id="A0A840SJN4"/>
<evidence type="ECO:0000313" key="8">
    <source>
        <dbReference type="EMBL" id="MBB5222127.1"/>
    </source>
</evidence>
<protein>
    <submittedName>
        <fullName evidence="8">O-antigen/teichoic acid export membrane protein</fullName>
    </submittedName>
</protein>
<evidence type="ECO:0000256" key="7">
    <source>
        <dbReference type="SAM" id="Phobius"/>
    </source>
</evidence>
<evidence type="ECO:0000256" key="6">
    <source>
        <dbReference type="ARBA" id="ARBA00023136"/>
    </source>
</evidence>
<reference evidence="8 9" key="1">
    <citation type="submission" date="2020-08" db="EMBL/GenBank/DDBJ databases">
        <title>Genomic Encyclopedia of Type Strains, Phase IV (KMG-IV): sequencing the most valuable type-strain genomes for metagenomic binning, comparative biology and taxonomic classification.</title>
        <authorList>
            <person name="Goeker M."/>
        </authorList>
    </citation>
    <scope>NUCLEOTIDE SEQUENCE [LARGE SCALE GENOMIC DNA]</scope>
    <source>
        <strain evidence="8 9">DSM 101730</strain>
    </source>
</reference>
<evidence type="ECO:0000256" key="2">
    <source>
        <dbReference type="ARBA" id="ARBA00007430"/>
    </source>
</evidence>
<feature type="transmembrane region" description="Helical" evidence="7">
    <location>
        <begin position="434"/>
        <end position="454"/>
    </location>
</feature>
<feature type="transmembrane region" description="Helical" evidence="7">
    <location>
        <begin position="406"/>
        <end position="428"/>
    </location>
</feature>
<feature type="transmembrane region" description="Helical" evidence="7">
    <location>
        <begin position="278"/>
        <end position="300"/>
    </location>
</feature>
<feature type="transmembrane region" description="Helical" evidence="7">
    <location>
        <begin position="320"/>
        <end position="337"/>
    </location>
</feature>
<proteinExistence type="inferred from homology"/>
<evidence type="ECO:0000256" key="3">
    <source>
        <dbReference type="ARBA" id="ARBA00022475"/>
    </source>
</evidence>
<feature type="transmembrane region" description="Helical" evidence="7">
    <location>
        <begin position="225"/>
        <end position="243"/>
    </location>
</feature>
<feature type="transmembrane region" description="Helical" evidence="7">
    <location>
        <begin position="74"/>
        <end position="94"/>
    </location>
</feature>
<name>A0A840SJN4_9RHOB</name>
<keyword evidence="9" id="KW-1185">Reference proteome</keyword>
<sequence>MIRRSIAFSLIDKYAGIVLGLGTMAIVSRILSPEEVGLFMVASAAVILIEAFRDFGVGACIIQAPKLTPELVRTAFTVMALLSAVFAALLWLGAAPLAAFYGDPRLTGMIHIATLGFIAAPVSNPLLSLMRRDLAFSRVAVVSITAATANAMVTIVLAIMGFGAASFVWASVAAAAVMATGAIIMRPEPWVFRPTLREWRHVLPFGAWSSVVTLLGLLFDYMPRFILGRVISIAAVGLYSRALSICQLPDRALLSAVQPVVLPALSARARDGGDMKEPYFLGLASITALQWPALICLALLAEPIVRLLLGPQWTETVPLIRILSLASLCLFPSYLTYPVLVAVGRVRDLATASLIALPLSMAIMLGAAHFGLTAVALSLFVTAPLQVGVGVHFVRRHIPFGWGEFVRALRPSAVATLGAAAVPAALLAASGGTLGLGAMAVAVVGSAIGWLAALRFGRHPLDPEVRLVVAKLGSMIARRRLRA</sequence>
<keyword evidence="5 7" id="KW-1133">Transmembrane helix</keyword>
<keyword evidence="3" id="KW-1003">Cell membrane</keyword>
<evidence type="ECO:0000313" key="9">
    <source>
        <dbReference type="Proteomes" id="UP000549457"/>
    </source>
</evidence>
<feature type="transmembrane region" description="Helical" evidence="7">
    <location>
        <begin position="37"/>
        <end position="62"/>
    </location>
</feature>
<feature type="transmembrane region" description="Helical" evidence="7">
    <location>
        <begin position="374"/>
        <end position="394"/>
    </location>
</feature>
<dbReference type="EMBL" id="JACHFM010000002">
    <property type="protein sequence ID" value="MBB5222127.1"/>
    <property type="molecule type" value="Genomic_DNA"/>
</dbReference>
<feature type="transmembrane region" description="Helical" evidence="7">
    <location>
        <begin position="12"/>
        <end position="31"/>
    </location>
</feature>